<dbReference type="AlphaFoldDB" id="A0A6J2W3K7"/>
<accession>A0A6J2W3K7</accession>
<dbReference type="FunCoup" id="A0A6J2W3K7">
    <property type="interactions" value="7"/>
</dbReference>
<dbReference type="PANTHER" id="PTHR24249">
    <property type="entry name" value="HISTAMINE RECEPTOR-RELATED G-PROTEIN COUPLED RECEPTOR"/>
    <property type="match status" value="1"/>
</dbReference>
<gene>
    <name evidence="13" type="primary">LOC115819370</name>
</gene>
<dbReference type="PRINTS" id="PR00237">
    <property type="entry name" value="GPCRRHODOPSN"/>
</dbReference>
<dbReference type="GO" id="GO:0001594">
    <property type="term" value="F:trace-amine receptor activity"/>
    <property type="evidence" value="ECO:0007669"/>
    <property type="project" value="TreeGrafter"/>
</dbReference>
<evidence type="ECO:0000256" key="7">
    <source>
        <dbReference type="ARBA" id="ARBA00023170"/>
    </source>
</evidence>
<evidence type="ECO:0000256" key="6">
    <source>
        <dbReference type="ARBA" id="ARBA00023136"/>
    </source>
</evidence>
<keyword evidence="5 9" id="KW-0297">G-protein coupled receptor</keyword>
<dbReference type="CDD" id="cd15055">
    <property type="entry name" value="7tmA_TAARs"/>
    <property type="match status" value="1"/>
</dbReference>
<feature type="transmembrane region" description="Helical" evidence="10">
    <location>
        <begin position="145"/>
        <end position="168"/>
    </location>
</feature>
<dbReference type="Proteomes" id="UP000504632">
    <property type="component" value="Chromosome 8"/>
</dbReference>
<dbReference type="InParanoid" id="A0A6J2W3K7"/>
<feature type="transmembrane region" description="Helical" evidence="10">
    <location>
        <begin position="188"/>
        <end position="216"/>
    </location>
</feature>
<organism evidence="12 13">
    <name type="scientific">Chanos chanos</name>
    <name type="common">Milkfish</name>
    <name type="synonym">Mugil chanos</name>
    <dbReference type="NCBI Taxonomy" id="29144"/>
    <lineage>
        <taxon>Eukaryota</taxon>
        <taxon>Metazoa</taxon>
        <taxon>Chordata</taxon>
        <taxon>Craniata</taxon>
        <taxon>Vertebrata</taxon>
        <taxon>Euteleostomi</taxon>
        <taxon>Actinopterygii</taxon>
        <taxon>Neopterygii</taxon>
        <taxon>Teleostei</taxon>
        <taxon>Ostariophysi</taxon>
        <taxon>Gonorynchiformes</taxon>
        <taxon>Chanidae</taxon>
        <taxon>Chanos</taxon>
    </lineage>
</organism>
<feature type="domain" description="G-protein coupled receptors family 1 profile" evidence="11">
    <location>
        <begin position="46"/>
        <end position="303"/>
    </location>
</feature>
<dbReference type="Pfam" id="PF00001">
    <property type="entry name" value="7tm_1"/>
    <property type="match status" value="1"/>
</dbReference>
<keyword evidence="12" id="KW-1185">Reference proteome</keyword>
<evidence type="ECO:0000256" key="9">
    <source>
        <dbReference type="RuleBase" id="RU000688"/>
    </source>
</evidence>
<dbReference type="GeneID" id="115819370"/>
<evidence type="ECO:0000256" key="8">
    <source>
        <dbReference type="ARBA" id="ARBA00023224"/>
    </source>
</evidence>
<evidence type="ECO:0000256" key="1">
    <source>
        <dbReference type="ARBA" id="ARBA00004651"/>
    </source>
</evidence>
<feature type="transmembrane region" description="Helical" evidence="10">
    <location>
        <begin position="251"/>
        <end position="273"/>
    </location>
</feature>
<comment type="similarity">
    <text evidence="9">Belongs to the G-protein coupled receptor 1 family.</text>
</comment>
<evidence type="ECO:0000256" key="2">
    <source>
        <dbReference type="ARBA" id="ARBA00022475"/>
    </source>
</evidence>
<feature type="transmembrane region" description="Helical" evidence="10">
    <location>
        <begin position="30"/>
        <end position="54"/>
    </location>
</feature>
<dbReference type="PROSITE" id="PS00237">
    <property type="entry name" value="G_PROTEIN_RECEP_F1_1"/>
    <property type="match status" value="1"/>
</dbReference>
<protein>
    <submittedName>
        <fullName evidence="13">Trace amine-associated receptor 13c-like</fullName>
    </submittedName>
</protein>
<dbReference type="PANTHER" id="PTHR24249:SF381">
    <property type="entry name" value="TRACE AMINE ASSOCIATED RECEPTOR 19P-RELATED"/>
    <property type="match status" value="1"/>
</dbReference>
<reference evidence="13" key="1">
    <citation type="submission" date="2025-08" db="UniProtKB">
        <authorList>
            <consortium name="RefSeq"/>
        </authorList>
    </citation>
    <scope>IDENTIFICATION</scope>
</reference>
<evidence type="ECO:0000313" key="13">
    <source>
        <dbReference type="RefSeq" id="XP_030638787.1"/>
    </source>
</evidence>
<dbReference type="GO" id="GO:0005886">
    <property type="term" value="C:plasma membrane"/>
    <property type="evidence" value="ECO:0007669"/>
    <property type="project" value="UniProtKB-SubCell"/>
</dbReference>
<keyword evidence="3 9" id="KW-0812">Transmembrane</keyword>
<evidence type="ECO:0000313" key="12">
    <source>
        <dbReference type="Proteomes" id="UP000504632"/>
    </source>
</evidence>
<evidence type="ECO:0000256" key="10">
    <source>
        <dbReference type="SAM" id="Phobius"/>
    </source>
</evidence>
<keyword evidence="7 9" id="KW-0675">Receptor</keyword>
<evidence type="ECO:0000259" key="11">
    <source>
        <dbReference type="PROSITE" id="PS50262"/>
    </source>
</evidence>
<evidence type="ECO:0000256" key="3">
    <source>
        <dbReference type="ARBA" id="ARBA00022692"/>
    </source>
</evidence>
<evidence type="ECO:0000256" key="4">
    <source>
        <dbReference type="ARBA" id="ARBA00022989"/>
    </source>
</evidence>
<dbReference type="RefSeq" id="XP_030638787.1">
    <property type="nucleotide sequence ID" value="XM_030782927.1"/>
</dbReference>
<feature type="transmembrane region" description="Helical" evidence="10">
    <location>
        <begin position="285"/>
        <end position="306"/>
    </location>
</feature>
<comment type="subcellular location">
    <subcellularLocation>
        <location evidence="1">Cell membrane</location>
        <topology evidence="1">Multi-pass membrane protein</topology>
    </subcellularLocation>
</comment>
<name>A0A6J2W3K7_CHACN</name>
<evidence type="ECO:0000256" key="5">
    <source>
        <dbReference type="ARBA" id="ARBA00023040"/>
    </source>
</evidence>
<keyword evidence="8 9" id="KW-0807">Transducer</keyword>
<keyword evidence="6 10" id="KW-0472">Membrane</keyword>
<dbReference type="Gene3D" id="1.20.1070.10">
    <property type="entry name" value="Rhodopsin 7-helix transmembrane proteins"/>
    <property type="match status" value="1"/>
</dbReference>
<sequence length="500" mass="56286">MAFKNPENVNLTENCLTLCSEKTVSTTVHVLLYVSAVAVVLLTVSGNLFVIISVCHFKQLHTPNNILILSLAVSDLLVGIILMPLHFIVMIESCWIFGLILCHVYNFFSFHLPCVSIHCVALIAADRYSALNNPFFYSQEVSLSVICVVVLFNWMFSASYNFALLYFNGNFTDLTMCPGECLFAQSEIWSLVDLVIVFIFPCAVIIILYTGVFFIARRHINAIRGLVNLRTKGEVKTVKHSAASERKAAKVLGILVFVFLMCLIPYYICTFIGDTVDTKLFYDLMNYASIVLYLNSFINPIIYALFYPCFQRSIKLILTCKIFQGHSSFINVIGSSETTGAEAKVPAPAAAKDVDDSGPSVLAPAGAEAVPGWESRSPKSPQWHTATSVQQRWLVVEEVRRQDEAERHAKVISMAKQGQWTNWKSLEKRKLSWHDIWEMEGSRLRFVIRATYHLLPIPQNLKQWLGEDPACSPLSSIRITKAHFNGMHHESHPRLLHLAT</sequence>
<proteinExistence type="inferred from homology"/>
<feature type="transmembrane region" description="Helical" evidence="10">
    <location>
        <begin position="95"/>
        <end position="124"/>
    </location>
</feature>
<dbReference type="SUPFAM" id="SSF81321">
    <property type="entry name" value="Family A G protein-coupled receptor-like"/>
    <property type="match status" value="1"/>
</dbReference>
<keyword evidence="4 10" id="KW-1133">Transmembrane helix</keyword>
<keyword evidence="2" id="KW-1003">Cell membrane</keyword>
<dbReference type="InterPro" id="IPR000276">
    <property type="entry name" value="GPCR_Rhodpsn"/>
</dbReference>
<dbReference type="InterPro" id="IPR017452">
    <property type="entry name" value="GPCR_Rhodpsn_7TM"/>
</dbReference>
<feature type="transmembrane region" description="Helical" evidence="10">
    <location>
        <begin position="66"/>
        <end position="89"/>
    </location>
</feature>
<dbReference type="OrthoDB" id="10042731at2759"/>
<dbReference type="PROSITE" id="PS50262">
    <property type="entry name" value="G_PROTEIN_RECEP_F1_2"/>
    <property type="match status" value="1"/>
</dbReference>
<dbReference type="InterPro" id="IPR050569">
    <property type="entry name" value="TAAR"/>
</dbReference>